<protein>
    <submittedName>
        <fullName evidence="2">Uncharacterized protein</fullName>
    </submittedName>
</protein>
<accession>A0A3N2R510</accession>
<gene>
    <name evidence="2" type="ORF">EAT49_09250</name>
</gene>
<reference evidence="2 3" key="1">
    <citation type="submission" date="2018-10" db="EMBL/GenBank/DDBJ databases">
        <title>Histidinibacterium lentulum gen. nov., sp. nov., a marine bacterium from the culture broth of Picochlorum sp. 122.</title>
        <authorList>
            <person name="Wang G."/>
        </authorList>
    </citation>
    <scope>NUCLEOTIDE SEQUENCE [LARGE SCALE GENOMIC DNA]</scope>
    <source>
        <strain evidence="2 3">B17</strain>
    </source>
</reference>
<name>A0A3N2R510_9RHOB</name>
<evidence type="ECO:0000313" key="2">
    <source>
        <dbReference type="EMBL" id="ROU02514.1"/>
    </source>
</evidence>
<dbReference type="AlphaFoldDB" id="A0A3N2R510"/>
<evidence type="ECO:0000256" key="1">
    <source>
        <dbReference type="SAM" id="MobiDB-lite"/>
    </source>
</evidence>
<organism evidence="2 3">
    <name type="scientific">Histidinibacterium lentulum</name>
    <dbReference type="NCBI Taxonomy" id="2480588"/>
    <lineage>
        <taxon>Bacteria</taxon>
        <taxon>Pseudomonadati</taxon>
        <taxon>Pseudomonadota</taxon>
        <taxon>Alphaproteobacteria</taxon>
        <taxon>Rhodobacterales</taxon>
        <taxon>Paracoccaceae</taxon>
        <taxon>Histidinibacterium</taxon>
    </lineage>
</organism>
<dbReference type="RefSeq" id="WP_123642035.1">
    <property type="nucleotide sequence ID" value="NZ_ML119084.1"/>
</dbReference>
<sequence>MHPPFFDIPPPARPQRPGPRRARSVPVLAGARRLSFAPVPPAEPPPRAIAPPATLADLARPVPSPAANAPPALRRALGLWLIRLGSRLAGPSPGH</sequence>
<dbReference type="Proteomes" id="UP000268016">
    <property type="component" value="Unassembled WGS sequence"/>
</dbReference>
<feature type="compositionally biased region" description="Pro residues" evidence="1">
    <location>
        <begin position="1"/>
        <end position="17"/>
    </location>
</feature>
<keyword evidence="3" id="KW-1185">Reference proteome</keyword>
<dbReference type="EMBL" id="RDRB01000004">
    <property type="protein sequence ID" value="ROU02514.1"/>
    <property type="molecule type" value="Genomic_DNA"/>
</dbReference>
<evidence type="ECO:0000313" key="3">
    <source>
        <dbReference type="Proteomes" id="UP000268016"/>
    </source>
</evidence>
<comment type="caution">
    <text evidence="2">The sequence shown here is derived from an EMBL/GenBank/DDBJ whole genome shotgun (WGS) entry which is preliminary data.</text>
</comment>
<feature type="region of interest" description="Disordered" evidence="1">
    <location>
        <begin position="1"/>
        <end position="24"/>
    </location>
</feature>
<proteinExistence type="predicted"/>